<dbReference type="GO" id="GO:0030145">
    <property type="term" value="F:manganese ion binding"/>
    <property type="evidence" value="ECO:0007669"/>
    <property type="project" value="InterPro"/>
</dbReference>
<evidence type="ECO:0000313" key="5">
    <source>
        <dbReference type="EMBL" id="HIZ09741.1"/>
    </source>
</evidence>
<dbReference type="GO" id="GO:0042355">
    <property type="term" value="P:L-fucose catabolic process"/>
    <property type="evidence" value="ECO:0007669"/>
    <property type="project" value="TreeGrafter"/>
</dbReference>
<dbReference type="GO" id="GO:0005737">
    <property type="term" value="C:cytoplasm"/>
    <property type="evidence" value="ECO:0007669"/>
    <property type="project" value="InterPro"/>
</dbReference>
<evidence type="ECO:0000313" key="6">
    <source>
        <dbReference type="Proteomes" id="UP000824025"/>
    </source>
</evidence>
<dbReference type="PANTHER" id="PTHR37840:SF1">
    <property type="entry name" value="L-FUCOSE ISOMERASE"/>
    <property type="match status" value="1"/>
</dbReference>
<dbReference type="GO" id="GO:0008790">
    <property type="term" value="F:arabinose isomerase activity"/>
    <property type="evidence" value="ECO:0007669"/>
    <property type="project" value="TreeGrafter"/>
</dbReference>
<organism evidence="5 6">
    <name type="scientific">Candidatus Borkfalkia avicola</name>
    <dbReference type="NCBI Taxonomy" id="2838503"/>
    <lineage>
        <taxon>Bacteria</taxon>
        <taxon>Bacillati</taxon>
        <taxon>Bacillota</taxon>
        <taxon>Clostridia</taxon>
        <taxon>Christensenellales</taxon>
        <taxon>Christensenellaceae</taxon>
        <taxon>Candidatus Borkfalkia</taxon>
    </lineage>
</organism>
<evidence type="ECO:0000256" key="3">
    <source>
        <dbReference type="SAM" id="MobiDB-lite"/>
    </source>
</evidence>
<comment type="caution">
    <text evidence="5">The sequence shown here is derived from an EMBL/GenBank/DDBJ whole genome shotgun (WGS) entry which is preliminary data.</text>
</comment>
<name>A0A9D2D789_9FIRM</name>
<dbReference type="SUPFAM" id="SSF50443">
    <property type="entry name" value="FucI/AraA C-terminal domain-like"/>
    <property type="match status" value="1"/>
</dbReference>
<dbReference type="InterPro" id="IPR038393">
    <property type="entry name" value="Fuc_iso_dom3_sf"/>
</dbReference>
<reference evidence="5" key="2">
    <citation type="submission" date="2021-04" db="EMBL/GenBank/DDBJ databases">
        <authorList>
            <person name="Gilroy R."/>
        </authorList>
    </citation>
    <scope>NUCLEOTIDE SEQUENCE</scope>
    <source>
        <strain evidence="5">CHK192-19661</strain>
    </source>
</reference>
<dbReference type="InterPro" id="IPR004216">
    <property type="entry name" value="Fuc/Ara_isomerase_C"/>
</dbReference>
<dbReference type="InterPro" id="IPR005763">
    <property type="entry name" value="Fucose_isomerase"/>
</dbReference>
<reference evidence="5" key="1">
    <citation type="journal article" date="2021" name="PeerJ">
        <title>Extensive microbial diversity within the chicken gut microbiome revealed by metagenomics and culture.</title>
        <authorList>
            <person name="Gilroy R."/>
            <person name="Ravi A."/>
            <person name="Getino M."/>
            <person name="Pursley I."/>
            <person name="Horton D.L."/>
            <person name="Alikhan N.F."/>
            <person name="Baker D."/>
            <person name="Gharbi K."/>
            <person name="Hall N."/>
            <person name="Watson M."/>
            <person name="Adriaenssens E.M."/>
            <person name="Foster-Nyarko E."/>
            <person name="Jarju S."/>
            <person name="Secka A."/>
            <person name="Antonio M."/>
            <person name="Oren A."/>
            <person name="Chaudhuri R.R."/>
            <person name="La Ragione R."/>
            <person name="Hildebrand F."/>
            <person name="Pallen M.J."/>
        </authorList>
    </citation>
    <scope>NUCLEOTIDE SEQUENCE</scope>
    <source>
        <strain evidence="5">CHK192-19661</strain>
    </source>
</reference>
<feature type="chain" id="PRO_5039350935" evidence="4">
    <location>
        <begin position="23"/>
        <end position="131"/>
    </location>
</feature>
<gene>
    <name evidence="5" type="ORF">H9726_04545</name>
</gene>
<evidence type="ECO:0000256" key="1">
    <source>
        <dbReference type="ARBA" id="ARBA00023235"/>
    </source>
</evidence>
<accession>A0A9D2D789</accession>
<dbReference type="AlphaFoldDB" id="A0A9D2D789"/>
<dbReference type="EMBL" id="DXCF01000023">
    <property type="protein sequence ID" value="HIZ09741.1"/>
    <property type="molecule type" value="Genomic_DNA"/>
</dbReference>
<dbReference type="Proteomes" id="UP000824025">
    <property type="component" value="Unassembled WGS sequence"/>
</dbReference>
<feature type="signal peptide" evidence="4">
    <location>
        <begin position="1"/>
        <end position="22"/>
    </location>
</feature>
<dbReference type="Gene3D" id="3.20.14.10">
    <property type="entry name" value="L-fucose/L-arabinose isomerase, C-terminal"/>
    <property type="match status" value="1"/>
</dbReference>
<keyword evidence="4" id="KW-0732">Signal</keyword>
<dbReference type="GO" id="GO:0008736">
    <property type="term" value="F:L-fucose isomerase activity"/>
    <property type="evidence" value="ECO:0007669"/>
    <property type="project" value="InterPro"/>
</dbReference>
<sequence length="131" mass="13858">MKKALAIALALCLCAAGICAFADVRTFWSPEAAERVAGWKPTGRASNGFMHLINSGAAALDAAGVCKDKDGNPVMKKWTDVTEKDIDAMLKATKFLPANRGYFCGGGGMGGRQKNGIQKKIRPAQPRGAYP</sequence>
<protein>
    <submittedName>
        <fullName evidence="5">Uncharacterized protein</fullName>
    </submittedName>
</protein>
<dbReference type="PANTHER" id="PTHR37840">
    <property type="entry name" value="L-FUCOSE ISOMERASE"/>
    <property type="match status" value="1"/>
</dbReference>
<dbReference type="GO" id="GO:0019571">
    <property type="term" value="P:D-arabinose catabolic process"/>
    <property type="evidence" value="ECO:0007669"/>
    <property type="project" value="TreeGrafter"/>
</dbReference>
<proteinExistence type="predicted"/>
<feature type="region of interest" description="Disordered" evidence="3">
    <location>
        <begin position="111"/>
        <end position="131"/>
    </location>
</feature>
<keyword evidence="2" id="KW-0119">Carbohydrate metabolism</keyword>
<evidence type="ECO:0000256" key="2">
    <source>
        <dbReference type="ARBA" id="ARBA00023277"/>
    </source>
</evidence>
<keyword evidence="1" id="KW-0413">Isomerase</keyword>
<evidence type="ECO:0000256" key="4">
    <source>
        <dbReference type="SAM" id="SignalP"/>
    </source>
</evidence>